<accession>A0A0V0QS53</accession>
<dbReference type="SUPFAM" id="SSF51695">
    <property type="entry name" value="PLC-like phosphodiesterases"/>
    <property type="match status" value="1"/>
</dbReference>
<dbReference type="Gene3D" id="3.20.20.190">
    <property type="entry name" value="Phosphatidylinositol (PI) phosphodiesterase"/>
    <property type="match status" value="1"/>
</dbReference>
<dbReference type="PROSITE" id="PS50007">
    <property type="entry name" value="PIPLC_X_DOMAIN"/>
    <property type="match status" value="1"/>
</dbReference>
<dbReference type="GO" id="GO:0006629">
    <property type="term" value="P:lipid metabolic process"/>
    <property type="evidence" value="ECO:0007669"/>
    <property type="project" value="InterPro"/>
</dbReference>
<dbReference type="EMBL" id="LDAU01000110">
    <property type="protein sequence ID" value="KRX04826.1"/>
    <property type="molecule type" value="Genomic_DNA"/>
</dbReference>
<gene>
    <name evidence="1" type="ORF">PPERSA_06460</name>
</gene>
<comment type="caution">
    <text evidence="1">The sequence shown here is derived from an EMBL/GenBank/DDBJ whole genome shotgun (WGS) entry which is preliminary data.</text>
</comment>
<reference evidence="1 2" key="1">
    <citation type="journal article" date="2015" name="Sci. Rep.">
        <title>Genome of the facultative scuticociliatosis pathogen Pseudocohnilembus persalinus provides insight into its virulence through horizontal gene transfer.</title>
        <authorList>
            <person name="Xiong J."/>
            <person name="Wang G."/>
            <person name="Cheng J."/>
            <person name="Tian M."/>
            <person name="Pan X."/>
            <person name="Warren A."/>
            <person name="Jiang C."/>
            <person name="Yuan D."/>
            <person name="Miao W."/>
        </authorList>
    </citation>
    <scope>NUCLEOTIDE SEQUENCE [LARGE SCALE GENOMIC DNA]</scope>
    <source>
        <strain evidence="1">36N120E</strain>
    </source>
</reference>
<dbReference type="InterPro" id="IPR017946">
    <property type="entry name" value="PLC-like_Pdiesterase_TIM-brl"/>
</dbReference>
<dbReference type="GO" id="GO:0008081">
    <property type="term" value="F:phosphoric diester hydrolase activity"/>
    <property type="evidence" value="ECO:0007669"/>
    <property type="project" value="InterPro"/>
</dbReference>
<sequence length="435" mass="51122">MKIMLPIIGELNFFDLSVPGTHDSLTYDLSEIFADRANDIPLNYSFFFHTYLSQYFGGYAKKQAVTQTLNIKQQLDNGVRWLDLRAVLSRDSPYSFTQSWYGLHFMQTNDKLLDLAWEIRDWMNNHDQEIVILQLTYHGEQCYSENDYPGITTAQKREFWNDFIEIFQDIAYNSENYSPLNEMSINNLIDADIRTVIYVSDYEQFTDNSPYAINGCQVEQFGNSDIYNQQESYEYEINFFENYHTIKSQKKQNNIYTVKSMATSGMAETMIYSFLDNFLPESFSNLILWQKYNCVLNFQIPANQFCPEILLDLGQWTNYYKQLTLDIALQNNYSLPNAVFVDQIDHEGTMRTGINTGAINYNQQQNEQNARYSFSAAIIKANWNQYCLSNALTAQQQFNCQIIQNYFQISFDKYPVYTFNNVQYGRLIDWPQQLN</sequence>
<dbReference type="AlphaFoldDB" id="A0A0V0QS53"/>
<dbReference type="InterPro" id="IPR051057">
    <property type="entry name" value="PI-PLC_domain"/>
</dbReference>
<dbReference type="Proteomes" id="UP000054937">
    <property type="component" value="Unassembled WGS sequence"/>
</dbReference>
<keyword evidence="2" id="KW-1185">Reference proteome</keyword>
<evidence type="ECO:0000313" key="1">
    <source>
        <dbReference type="EMBL" id="KRX04826.1"/>
    </source>
</evidence>
<proteinExistence type="predicted"/>
<dbReference type="Pfam" id="PF26146">
    <property type="entry name" value="PI-PLC_X"/>
    <property type="match status" value="1"/>
</dbReference>
<organism evidence="1 2">
    <name type="scientific">Pseudocohnilembus persalinus</name>
    <name type="common">Ciliate</name>
    <dbReference type="NCBI Taxonomy" id="266149"/>
    <lineage>
        <taxon>Eukaryota</taxon>
        <taxon>Sar</taxon>
        <taxon>Alveolata</taxon>
        <taxon>Ciliophora</taxon>
        <taxon>Intramacronucleata</taxon>
        <taxon>Oligohymenophorea</taxon>
        <taxon>Scuticociliatia</taxon>
        <taxon>Philasterida</taxon>
        <taxon>Pseudocohnilembidae</taxon>
        <taxon>Pseudocohnilembus</taxon>
    </lineage>
</organism>
<dbReference type="PANTHER" id="PTHR13593">
    <property type="match status" value="1"/>
</dbReference>
<name>A0A0V0QS53_PSEPJ</name>
<evidence type="ECO:0000313" key="2">
    <source>
        <dbReference type="Proteomes" id="UP000054937"/>
    </source>
</evidence>
<dbReference type="OrthoDB" id="433300at2759"/>
<dbReference type="PANTHER" id="PTHR13593:SF140">
    <property type="entry name" value="PLC-LIKE PHOSPHODIESTERASE"/>
    <property type="match status" value="1"/>
</dbReference>
<protein>
    <submittedName>
        <fullName evidence="1">PLC-like phosphodiesterase, TIM beta/alpha-barrel domain</fullName>
    </submittedName>
</protein>
<dbReference type="OMA" id="PRYAANE"/>
<dbReference type="InParanoid" id="A0A0V0QS53"/>